<protein>
    <submittedName>
        <fullName evidence="1">Uncharacterized protein</fullName>
    </submittedName>
</protein>
<name>A0ACB8USN1_9EURO</name>
<sequence length="519" mass="57205">MAGIGSLFAGFKSLAKPLAKDRKRSESYGDLGDDLSAFERALEDAKPALLERGKLRTFNECSKFILDTKELIRRNPDSNSKTNQDLQERRSSALVSRLHGYILLLSIAVNSPPPGPQACDSVHELDAVPISESPGVPIYELDAREIHELEAHHVRGQPVSRGPLDGAFETTEPPLPLILQESIATDIIEPQTGFQGRASSLLRLEDSSPYSYPPSFSNSNNRSSTSLTTLSSSLIFPSLRDRTPSITYKENIEFAKALKEDRIDVATVLKCIKDGNKRSQLNQESVNNALAFVAKHQKRKAGQIEAINVLVDQCAADIEYRDEKYGRTPLIWAINVGREDVVSLLLDHNAFIEGRDSIKSCTPLIWAVCLGNETITRLLVSRGASLRAADAEFQRTPLLWATKRGAFKVAQVLLEFIQDPNILDIKDRDGKTALALAYTEKHPITATALLDCGSDPNFTFKSGRPLIISAIMAKDVRFVRLLLSKGASKHATDKDGLTAQDWALRMRDKKMIGLVCSDG</sequence>
<comment type="caution">
    <text evidence="1">The sequence shown here is derived from an EMBL/GenBank/DDBJ whole genome shotgun (WGS) entry which is preliminary data.</text>
</comment>
<proteinExistence type="predicted"/>
<reference evidence="1" key="1">
    <citation type="journal article" date="2022" name="bioRxiv">
        <title>Population genetic analysis of Ophidiomyces ophidiicola, the causative agent of snake fungal disease, indicates recent introductions to the USA.</title>
        <authorList>
            <person name="Ladner J.T."/>
            <person name="Palmer J.M."/>
            <person name="Ettinger C.L."/>
            <person name="Stajich J.E."/>
            <person name="Farrell T.M."/>
            <person name="Glorioso B.M."/>
            <person name="Lawson B."/>
            <person name="Price S.J."/>
            <person name="Stengle A.G."/>
            <person name="Grear D.A."/>
            <person name="Lorch J.M."/>
        </authorList>
    </citation>
    <scope>NUCLEOTIDE SEQUENCE</scope>
    <source>
        <strain evidence="1">NWHC 24266-5</strain>
    </source>
</reference>
<dbReference type="EMBL" id="JALBCA010000078">
    <property type="protein sequence ID" value="KAI2384153.1"/>
    <property type="molecule type" value="Genomic_DNA"/>
</dbReference>
<gene>
    <name evidence="1" type="ORF">LOY88_004844</name>
</gene>
<accession>A0ACB8USN1</accession>
<evidence type="ECO:0000313" key="1">
    <source>
        <dbReference type="EMBL" id="KAI2384153.1"/>
    </source>
</evidence>
<organism evidence="1">
    <name type="scientific">Ophidiomyces ophidiicola</name>
    <dbReference type="NCBI Taxonomy" id="1387563"/>
    <lineage>
        <taxon>Eukaryota</taxon>
        <taxon>Fungi</taxon>
        <taxon>Dikarya</taxon>
        <taxon>Ascomycota</taxon>
        <taxon>Pezizomycotina</taxon>
        <taxon>Eurotiomycetes</taxon>
        <taxon>Eurotiomycetidae</taxon>
        <taxon>Onygenales</taxon>
        <taxon>Onygenaceae</taxon>
        <taxon>Ophidiomyces</taxon>
    </lineage>
</organism>